<reference evidence="1 2" key="1">
    <citation type="submission" date="2019-10" db="EMBL/GenBank/DDBJ databases">
        <title>Complete genome sequence of Vibrio sp. strain THAF100, isolated from non-filtered water from the water column of tank 6 of a marine aquarium containing stony-coral fragments. Water maintained at 26 degree C.</title>
        <authorList>
            <person name="Ruckert C."/>
            <person name="Franco A."/>
            <person name="Kalinowski J."/>
            <person name="Glaeser S."/>
        </authorList>
    </citation>
    <scope>NUCLEOTIDE SEQUENCE [LARGE SCALE GENOMIC DNA]</scope>
    <source>
        <strain evidence="1 2">THAF100</strain>
    </source>
</reference>
<sequence>MTKIIRVGVGDEDTTADPNNSIFAMRHLSGQLKNWLRSKVKGTLSCGSIHPRLLLKLNRC</sequence>
<proteinExistence type="predicted"/>
<evidence type="ECO:0000313" key="1">
    <source>
        <dbReference type="EMBL" id="QFT26129.1"/>
    </source>
</evidence>
<protein>
    <submittedName>
        <fullName evidence="1">Uncharacterized protein</fullName>
    </submittedName>
</protein>
<name>A0A5P9CII0_9VIBR</name>
<accession>A0A5P9CII0</accession>
<dbReference type="EMBL" id="CP045350">
    <property type="protein sequence ID" value="QFT26129.1"/>
    <property type="molecule type" value="Genomic_DNA"/>
</dbReference>
<organism evidence="1 2">
    <name type="scientific">Vibrio aquimaris</name>
    <dbReference type="NCBI Taxonomy" id="2587862"/>
    <lineage>
        <taxon>Bacteria</taxon>
        <taxon>Pseudomonadati</taxon>
        <taxon>Pseudomonadota</taxon>
        <taxon>Gammaproteobacteria</taxon>
        <taxon>Vibrionales</taxon>
        <taxon>Vibrionaceae</taxon>
        <taxon>Vibrio</taxon>
    </lineage>
</organism>
<gene>
    <name evidence="1" type="ORF">FIV01_06795</name>
</gene>
<evidence type="ECO:0000313" key="2">
    <source>
        <dbReference type="Proteomes" id="UP000326936"/>
    </source>
</evidence>
<keyword evidence="2" id="KW-1185">Reference proteome</keyword>
<dbReference type="AlphaFoldDB" id="A0A5P9CII0"/>
<dbReference type="KEGG" id="vaq:FIV01_06795"/>
<dbReference type="Proteomes" id="UP000326936">
    <property type="component" value="Chromosome"/>
</dbReference>